<evidence type="ECO:0000313" key="3">
    <source>
        <dbReference type="EMBL" id="CAG4930731.1"/>
    </source>
</evidence>
<dbReference type="InterPro" id="IPR029526">
    <property type="entry name" value="PGBD"/>
</dbReference>
<evidence type="ECO:0000259" key="2">
    <source>
        <dbReference type="Pfam" id="PF13843"/>
    </source>
</evidence>
<dbReference type="Pfam" id="PF13843">
    <property type="entry name" value="DDE_Tnp_1_7"/>
    <property type="match status" value="1"/>
</dbReference>
<reference evidence="3" key="1">
    <citation type="submission" date="2021-04" db="EMBL/GenBank/DDBJ databases">
        <authorList>
            <person name="Tunstrom K."/>
        </authorList>
    </citation>
    <scope>NUCLEOTIDE SEQUENCE</scope>
</reference>
<organism evidence="3 4">
    <name type="scientific">Parnassius apollo</name>
    <name type="common">Apollo butterfly</name>
    <name type="synonym">Papilio apollo</name>
    <dbReference type="NCBI Taxonomy" id="110799"/>
    <lineage>
        <taxon>Eukaryota</taxon>
        <taxon>Metazoa</taxon>
        <taxon>Ecdysozoa</taxon>
        <taxon>Arthropoda</taxon>
        <taxon>Hexapoda</taxon>
        <taxon>Insecta</taxon>
        <taxon>Pterygota</taxon>
        <taxon>Neoptera</taxon>
        <taxon>Endopterygota</taxon>
        <taxon>Lepidoptera</taxon>
        <taxon>Glossata</taxon>
        <taxon>Ditrysia</taxon>
        <taxon>Papilionoidea</taxon>
        <taxon>Papilionidae</taxon>
        <taxon>Parnassiinae</taxon>
        <taxon>Parnassini</taxon>
        <taxon>Parnassius</taxon>
        <taxon>Parnassius</taxon>
    </lineage>
</organism>
<evidence type="ECO:0000313" key="4">
    <source>
        <dbReference type="Proteomes" id="UP000691718"/>
    </source>
</evidence>
<dbReference type="AlphaFoldDB" id="A0A8S3W0A5"/>
<evidence type="ECO:0000256" key="1">
    <source>
        <dbReference type="SAM" id="MobiDB-lite"/>
    </source>
</evidence>
<gene>
    <name evidence="3" type="ORF">PAPOLLO_LOCUS214</name>
</gene>
<feature type="region of interest" description="Disordered" evidence="1">
    <location>
        <begin position="13"/>
        <end position="100"/>
    </location>
</feature>
<feature type="domain" description="PiggyBac transposable element-derived protein" evidence="2">
    <location>
        <begin position="217"/>
        <end position="539"/>
    </location>
</feature>
<feature type="region of interest" description="Disordered" evidence="1">
    <location>
        <begin position="119"/>
        <end position="175"/>
    </location>
</feature>
<dbReference type="PANTHER" id="PTHR46599:SF3">
    <property type="entry name" value="PIGGYBAC TRANSPOSABLE ELEMENT-DERIVED PROTEIN 4"/>
    <property type="match status" value="1"/>
</dbReference>
<name>A0A8S3W0A5_PARAO</name>
<dbReference type="OrthoDB" id="118105at2759"/>
<proteinExistence type="predicted"/>
<keyword evidence="4" id="KW-1185">Reference proteome</keyword>
<dbReference type="Proteomes" id="UP000691718">
    <property type="component" value="Unassembled WGS sequence"/>
</dbReference>
<accession>A0A8S3W0A5</accession>
<dbReference type="PANTHER" id="PTHR46599">
    <property type="entry name" value="PIGGYBAC TRANSPOSABLE ELEMENT-DERIVED PROTEIN 4"/>
    <property type="match status" value="1"/>
</dbReference>
<sequence length="559" mass="64288">MNKEEERIMRLFEEASTGSSIPDPFSVSDDGQYGSDGDYNPCNDKVSSDSSNSSVNRTSRRSKLCNRPSNRSQPVKTAPLHNRTLSSSSSSSSSDVDKTESLQTHYDEYLDVTLTEDVPRSHDDSITSCESVQSESILQTNTTQPVEEQQEPNCSSNITMQDPEPGPSNISERHNRPITPPATVNWEHTTLDIPEFNFDSTSTGVQFHIDENTSILDVFGQLFPSHIVSQLIEHTNKYGEALCNKNRPMTRHSRRYSFRKVDEDEFFKFLGLCLLQGQISVPKKRKLFTYSDILYYHPIFPYVMSQRRFEQILRCLYASDLNAKGSAKISSFIDNMCQIFQNCYKPEKELSLDESLLLFRGRLKFRQYMKGKKARYGIKFYELTTAEGFVVNIIMYTGKTDDPSDKGKKTENLVLRLMRPYMLKGHHLFMDNYYNSVPLSEKLLDLKTHTNGTLRANRKDNPKVVVSKKLKKGHHVWARKNKVYVSKWVDKRPVYMITTLNHPKIINDHNRYGESKSKPLEVSIYNKYMSGTTNVKNEVEELKLRLLKPLNYVEENSGS</sequence>
<dbReference type="EMBL" id="CAJQZP010000008">
    <property type="protein sequence ID" value="CAG4930731.1"/>
    <property type="molecule type" value="Genomic_DNA"/>
</dbReference>
<protein>
    <submittedName>
        <fullName evidence="3">(apollo) hypothetical protein</fullName>
    </submittedName>
</protein>
<feature type="compositionally biased region" description="Polar residues" evidence="1">
    <location>
        <begin position="126"/>
        <end position="160"/>
    </location>
</feature>
<comment type="caution">
    <text evidence="3">The sequence shown here is derived from an EMBL/GenBank/DDBJ whole genome shotgun (WGS) entry which is preliminary data.</text>
</comment>
<feature type="compositionally biased region" description="Low complexity" evidence="1">
    <location>
        <begin position="28"/>
        <end position="57"/>
    </location>
</feature>